<gene>
    <name evidence="2" type="ORF">FRD01_16530</name>
</gene>
<dbReference type="InterPro" id="IPR002881">
    <property type="entry name" value="DUF58"/>
</dbReference>
<dbReference type="SUPFAM" id="SSF53300">
    <property type="entry name" value="vWA-like"/>
    <property type="match status" value="1"/>
</dbReference>
<keyword evidence="3" id="KW-1185">Reference proteome</keyword>
<dbReference type="KEGG" id="bbae:FRD01_16530"/>
<name>A0A5B8XTD0_9DELT</name>
<evidence type="ECO:0000259" key="1">
    <source>
        <dbReference type="Pfam" id="PF01882"/>
    </source>
</evidence>
<protein>
    <submittedName>
        <fullName evidence="2">DUF58 domain-containing protein</fullName>
    </submittedName>
</protein>
<sequence>MSRYQSKLLNPELLESLGNMNVKARGLVEGIIAGMHRSPHRGGSVEFAEYSEYTPGQELRHIDWRVYGKSDKYYVKQFQDETNLRVFLVMDGSGSMGFQGETAPWTKLECVSTLAAAIGYLVLKQGDSVGALHRDAFLPASSKRTHLEDLLHLLENLPSSGDAGLLKCLETIVERAKGRARVLVFSDMLDADEDVLTMLKILKRRRYDLSVFHVHDPAEMDLPYENLTIFEGMEEDGELLAEPDDLRDEYLKAIRAHIKRVESACHESNIEYHRFLSTDSLENVALAFLRGSA</sequence>
<dbReference type="EMBL" id="CP042467">
    <property type="protein sequence ID" value="QED28815.1"/>
    <property type="molecule type" value="Genomic_DNA"/>
</dbReference>
<dbReference type="PANTHER" id="PTHR33608:SF7">
    <property type="entry name" value="DUF58 DOMAIN-CONTAINING PROTEIN"/>
    <property type="match status" value="1"/>
</dbReference>
<organism evidence="2 3">
    <name type="scientific">Microvenator marinus</name>
    <dbReference type="NCBI Taxonomy" id="2600177"/>
    <lineage>
        <taxon>Bacteria</taxon>
        <taxon>Deltaproteobacteria</taxon>
        <taxon>Bradymonadales</taxon>
        <taxon>Microvenatoraceae</taxon>
        <taxon>Microvenator</taxon>
    </lineage>
</organism>
<evidence type="ECO:0000313" key="3">
    <source>
        <dbReference type="Proteomes" id="UP000321595"/>
    </source>
</evidence>
<dbReference type="Pfam" id="PF01882">
    <property type="entry name" value="DUF58"/>
    <property type="match status" value="1"/>
</dbReference>
<dbReference type="OrthoDB" id="9776116at2"/>
<evidence type="ECO:0000313" key="2">
    <source>
        <dbReference type="EMBL" id="QED28815.1"/>
    </source>
</evidence>
<dbReference type="Gene3D" id="3.40.50.410">
    <property type="entry name" value="von Willebrand factor, type A domain"/>
    <property type="match status" value="1"/>
</dbReference>
<dbReference type="Proteomes" id="UP000321595">
    <property type="component" value="Chromosome"/>
</dbReference>
<proteinExistence type="predicted"/>
<dbReference type="RefSeq" id="WP_146961581.1">
    <property type="nucleotide sequence ID" value="NZ_CP042467.1"/>
</dbReference>
<accession>A0A5B8XTD0</accession>
<dbReference type="AlphaFoldDB" id="A0A5B8XTD0"/>
<dbReference type="PANTHER" id="PTHR33608">
    <property type="entry name" value="BLL2464 PROTEIN"/>
    <property type="match status" value="1"/>
</dbReference>
<reference evidence="2 3" key="1">
    <citation type="submission" date="2019-08" db="EMBL/GenBank/DDBJ databases">
        <authorList>
            <person name="Liang Q."/>
        </authorList>
    </citation>
    <scope>NUCLEOTIDE SEQUENCE [LARGE SCALE GENOMIC DNA]</scope>
    <source>
        <strain evidence="2 3">V1718</strain>
    </source>
</reference>
<dbReference type="InterPro" id="IPR036465">
    <property type="entry name" value="vWFA_dom_sf"/>
</dbReference>
<feature type="domain" description="DUF58" evidence="1">
    <location>
        <begin position="49"/>
        <end position="257"/>
    </location>
</feature>